<dbReference type="InterPro" id="IPR052340">
    <property type="entry name" value="RNase_Y/CdgJ"/>
</dbReference>
<proteinExistence type="predicted"/>
<dbReference type="AlphaFoldDB" id="A0AA48HJ30"/>
<keyword evidence="4" id="KW-1185">Reference proteome</keyword>
<dbReference type="InterPro" id="IPR014408">
    <property type="entry name" value="dGMP_Pdiesterase_EAL/HD-GYP"/>
</dbReference>
<name>A0AA48HJ30_9ALTE</name>
<dbReference type="PANTHER" id="PTHR33525">
    <property type="match status" value="1"/>
</dbReference>
<evidence type="ECO:0000313" key="4">
    <source>
        <dbReference type="Proteomes" id="UP001333710"/>
    </source>
</evidence>
<dbReference type="InterPro" id="IPR035919">
    <property type="entry name" value="EAL_sf"/>
</dbReference>
<dbReference type="PROSITE" id="PS51833">
    <property type="entry name" value="HDOD"/>
    <property type="match status" value="1"/>
</dbReference>
<feature type="domain" description="EAL" evidence="1">
    <location>
        <begin position="1"/>
        <end position="205"/>
    </location>
</feature>
<dbReference type="Proteomes" id="UP001333710">
    <property type="component" value="Chromosome"/>
</dbReference>
<evidence type="ECO:0000259" key="2">
    <source>
        <dbReference type="PROSITE" id="PS51833"/>
    </source>
</evidence>
<dbReference type="SMART" id="SM00052">
    <property type="entry name" value="EAL"/>
    <property type="match status" value="1"/>
</dbReference>
<dbReference type="SUPFAM" id="SSF141868">
    <property type="entry name" value="EAL domain-like"/>
    <property type="match status" value="1"/>
</dbReference>
<protein>
    <submittedName>
        <fullName evidence="3">Histidine kinase</fullName>
    </submittedName>
</protein>
<evidence type="ECO:0000259" key="1">
    <source>
        <dbReference type="PROSITE" id="PS50883"/>
    </source>
</evidence>
<dbReference type="Pfam" id="PF08668">
    <property type="entry name" value="HDOD"/>
    <property type="match status" value="1"/>
</dbReference>
<dbReference type="Pfam" id="PF00563">
    <property type="entry name" value="EAL"/>
    <property type="match status" value="1"/>
</dbReference>
<dbReference type="Gene3D" id="3.20.20.450">
    <property type="entry name" value="EAL domain"/>
    <property type="match status" value="1"/>
</dbReference>
<sequence length="407" mass="46448">MAFYAARQPILDINKAVYAYELLFRESLKNVFPDVCENEATSKMIDGLQTNLGLDTLTQNKLAFINFTHDTLIDRYPLLLPNDQVVVEVLETVRPGKKLLAAVKEIKEQGYIVALDDYIHEPVWKHFYPYTDIIKIDWQAMSVEEIKQVITDIADYPQIKLLAEKVETHEDYQTAVDLGFSYFQGYFFSKPEVLKGYSLQPSQLALAQLMSEMAEDEPNINKITRAFEIDVNMSFKLLKYAQSSLFNRAQKEISNIKQAIVAIGLQELRRFVSLMFTAQFKTDKPHELTVMSLTRARFCESIAALPGQKIDKSSAFLVGLLSLLDAMLDTSIEELLAKLPLSESIKTALIKGEGLMADYINLVRRYEKAEWEEAYFISMKINADSDRTAKCFTEAQAWASERAEFSK</sequence>
<gene>
    <name evidence="3" type="ORF">MACH26_17250</name>
</gene>
<evidence type="ECO:0000313" key="3">
    <source>
        <dbReference type="EMBL" id="BDX06204.1"/>
    </source>
</evidence>
<dbReference type="RefSeq" id="WP_338292233.1">
    <property type="nucleotide sequence ID" value="NZ_AP027272.1"/>
</dbReference>
<dbReference type="InterPro" id="IPR001633">
    <property type="entry name" value="EAL_dom"/>
</dbReference>
<keyword evidence="3" id="KW-0418">Kinase</keyword>
<dbReference type="EMBL" id="AP027272">
    <property type="protein sequence ID" value="BDX06204.1"/>
    <property type="molecule type" value="Genomic_DNA"/>
</dbReference>
<dbReference type="KEGG" id="pmaw:MACH26_17250"/>
<feature type="domain" description="HDOD" evidence="2">
    <location>
        <begin position="199"/>
        <end position="387"/>
    </location>
</feature>
<accession>A0AA48HJ30</accession>
<organism evidence="3 4">
    <name type="scientific">Planctobacterium marinum</name>
    <dbReference type="NCBI Taxonomy" id="1631968"/>
    <lineage>
        <taxon>Bacteria</taxon>
        <taxon>Pseudomonadati</taxon>
        <taxon>Pseudomonadota</taxon>
        <taxon>Gammaproteobacteria</taxon>
        <taxon>Alteromonadales</taxon>
        <taxon>Alteromonadaceae</taxon>
        <taxon>Planctobacterium</taxon>
    </lineage>
</organism>
<dbReference type="PIRSF" id="PIRSF003180">
    <property type="entry name" value="DiGMPpdiest_YuxH"/>
    <property type="match status" value="1"/>
</dbReference>
<dbReference type="SUPFAM" id="SSF109604">
    <property type="entry name" value="HD-domain/PDEase-like"/>
    <property type="match status" value="1"/>
</dbReference>
<reference evidence="3" key="1">
    <citation type="submission" date="2023-01" db="EMBL/GenBank/DDBJ databases">
        <title>Complete genome sequence of Planctobacterium marinum strain Dej080120_11.</title>
        <authorList>
            <person name="Ueki S."/>
            <person name="Maruyama F."/>
        </authorList>
    </citation>
    <scope>NUCLEOTIDE SEQUENCE</scope>
    <source>
        <strain evidence="3">Dej080120_11</strain>
    </source>
</reference>
<dbReference type="GO" id="GO:0016301">
    <property type="term" value="F:kinase activity"/>
    <property type="evidence" value="ECO:0007669"/>
    <property type="project" value="UniProtKB-KW"/>
</dbReference>
<dbReference type="PROSITE" id="PS50883">
    <property type="entry name" value="EAL"/>
    <property type="match status" value="1"/>
</dbReference>
<dbReference type="InterPro" id="IPR013976">
    <property type="entry name" value="HDOD"/>
</dbReference>
<keyword evidence="3" id="KW-0808">Transferase</keyword>
<dbReference type="PANTHER" id="PTHR33525:SF4">
    <property type="entry name" value="CYCLIC DI-GMP PHOSPHODIESTERASE CDGJ"/>
    <property type="match status" value="1"/>
</dbReference>
<dbReference type="Gene3D" id="1.10.3210.10">
    <property type="entry name" value="Hypothetical protein af1432"/>
    <property type="match status" value="1"/>
</dbReference>